<dbReference type="Proteomes" id="UP000810252">
    <property type="component" value="Unassembled WGS sequence"/>
</dbReference>
<protein>
    <submittedName>
        <fullName evidence="1">N-acetyltransferase</fullName>
    </submittedName>
</protein>
<dbReference type="Gene3D" id="3.40.630.30">
    <property type="match status" value="1"/>
</dbReference>
<feature type="non-terminal residue" evidence="1">
    <location>
        <position position="1"/>
    </location>
</feature>
<dbReference type="PANTHER" id="PTHR41368">
    <property type="entry name" value="PROTEIN YGHO"/>
    <property type="match status" value="1"/>
</dbReference>
<sequence length="238" mass="27984">PGTMATIYNFEYYPLFFERLGYKKEMGSWEYLIKLPDSLPERFGKMAQLVLEKHNLRIRKVTPSVIRKEKYGHKMFRLINEAYCHLYDYSLLSEKQMDQYVKQYLTFIDLRMVSFVENAEGELVACGITLPSLADALRKARGRLFPFGWIHLLKALYFDRSDIVDLLLVAVKPEYQNKGLHSILFYDLIPSLIEMGFKYAESNPELETNTKVQALWSSFEHTIHKRRRLYAKSLSGEE</sequence>
<accession>A0A9D9EIL8</accession>
<reference evidence="1" key="2">
    <citation type="journal article" date="2021" name="PeerJ">
        <title>Extensive microbial diversity within the chicken gut microbiome revealed by metagenomics and culture.</title>
        <authorList>
            <person name="Gilroy R."/>
            <person name="Ravi A."/>
            <person name="Getino M."/>
            <person name="Pursley I."/>
            <person name="Horton D.L."/>
            <person name="Alikhan N.F."/>
            <person name="Baker D."/>
            <person name="Gharbi K."/>
            <person name="Hall N."/>
            <person name="Watson M."/>
            <person name="Adriaenssens E.M."/>
            <person name="Foster-Nyarko E."/>
            <person name="Jarju S."/>
            <person name="Secka A."/>
            <person name="Antonio M."/>
            <person name="Oren A."/>
            <person name="Chaudhuri R.R."/>
            <person name="La Ragione R."/>
            <person name="Hildebrand F."/>
            <person name="Pallen M.J."/>
        </authorList>
    </citation>
    <scope>NUCLEOTIDE SEQUENCE</scope>
    <source>
        <strain evidence="1">20514</strain>
    </source>
</reference>
<gene>
    <name evidence="1" type="ORF">IAC29_00005</name>
</gene>
<dbReference type="AlphaFoldDB" id="A0A9D9EIL8"/>
<evidence type="ECO:0000313" key="1">
    <source>
        <dbReference type="EMBL" id="MBO8447638.1"/>
    </source>
</evidence>
<dbReference type="InterPro" id="IPR016181">
    <property type="entry name" value="Acyl_CoA_acyltransferase"/>
</dbReference>
<comment type="caution">
    <text evidence="1">The sequence shown here is derived from an EMBL/GenBank/DDBJ whole genome shotgun (WGS) entry which is preliminary data.</text>
</comment>
<dbReference type="PANTHER" id="PTHR41368:SF1">
    <property type="entry name" value="PROTEIN YGHO"/>
    <property type="match status" value="1"/>
</dbReference>
<organism evidence="1 2">
    <name type="scientific">Candidatus Cryptobacteroides merdigallinarum</name>
    <dbReference type="NCBI Taxonomy" id="2840770"/>
    <lineage>
        <taxon>Bacteria</taxon>
        <taxon>Pseudomonadati</taxon>
        <taxon>Bacteroidota</taxon>
        <taxon>Bacteroidia</taxon>
        <taxon>Bacteroidales</taxon>
        <taxon>Candidatus Cryptobacteroides</taxon>
    </lineage>
</organism>
<dbReference type="EMBL" id="JADIMQ010000001">
    <property type="protein sequence ID" value="MBO8447638.1"/>
    <property type="molecule type" value="Genomic_DNA"/>
</dbReference>
<evidence type="ECO:0000313" key="2">
    <source>
        <dbReference type="Proteomes" id="UP000810252"/>
    </source>
</evidence>
<proteinExistence type="predicted"/>
<reference evidence="1" key="1">
    <citation type="submission" date="2020-10" db="EMBL/GenBank/DDBJ databases">
        <authorList>
            <person name="Gilroy R."/>
        </authorList>
    </citation>
    <scope>NUCLEOTIDE SEQUENCE</scope>
    <source>
        <strain evidence="1">20514</strain>
    </source>
</reference>
<dbReference type="SUPFAM" id="SSF55729">
    <property type="entry name" value="Acyl-CoA N-acyltransferases (Nat)"/>
    <property type="match status" value="1"/>
</dbReference>
<dbReference type="InterPro" id="IPR039968">
    <property type="entry name" value="BcerS-like"/>
</dbReference>
<name>A0A9D9EIL8_9BACT</name>